<evidence type="ECO:0000313" key="2">
    <source>
        <dbReference type="EMBL" id="CCM75282.1"/>
    </source>
</evidence>
<evidence type="ECO:0000313" key="3">
    <source>
        <dbReference type="Proteomes" id="UP000009319"/>
    </source>
</evidence>
<gene>
    <name evidence="2" type="ORF">BN77_2446</name>
</gene>
<accession>K0PVR3</accession>
<feature type="region of interest" description="Disordered" evidence="1">
    <location>
        <begin position="1"/>
        <end position="32"/>
    </location>
</feature>
<dbReference type="HOGENOM" id="CLU_3391044_0_0_5"/>
<dbReference type="STRING" id="1211777.BN77_2446"/>
<proteinExistence type="predicted"/>
<dbReference type="EMBL" id="CANI01000011">
    <property type="protein sequence ID" value="CCM75282.1"/>
    <property type="molecule type" value="Genomic_DNA"/>
</dbReference>
<protein>
    <submittedName>
        <fullName evidence="2">Uncharacterized protein</fullName>
    </submittedName>
</protein>
<dbReference type="Proteomes" id="UP000009319">
    <property type="component" value="Unassembled WGS sequence"/>
</dbReference>
<name>K0PVR3_9HYPH</name>
<reference evidence="2 3" key="1">
    <citation type="journal article" date="2013" name="Genome Announc.">
        <title>Draft Genome Sequence of Rhizobium mesoamericanum STM3625, a Nitrogen-Fixing Symbiont of Mimosa pudica Isolated in French Guiana (South America).</title>
        <authorList>
            <person name="Moulin L."/>
            <person name="Mornico D."/>
            <person name="Melkonian R."/>
            <person name="Klonowska A."/>
        </authorList>
    </citation>
    <scope>NUCLEOTIDE SEQUENCE [LARGE SCALE GENOMIC DNA]</scope>
    <source>
        <strain evidence="2 3">STM3625</strain>
    </source>
</reference>
<comment type="caution">
    <text evidence="2">The sequence shown here is derived from an EMBL/GenBank/DDBJ whole genome shotgun (WGS) entry which is preliminary data.</text>
</comment>
<sequence>MPDEEDIRCSGKQAGDTARGGEAMIQTTHLLG</sequence>
<dbReference type="AlphaFoldDB" id="K0PVR3"/>
<organism evidence="2 3">
    <name type="scientific">Rhizobium mesoamericanum STM3625</name>
    <dbReference type="NCBI Taxonomy" id="1211777"/>
    <lineage>
        <taxon>Bacteria</taxon>
        <taxon>Pseudomonadati</taxon>
        <taxon>Pseudomonadota</taxon>
        <taxon>Alphaproteobacteria</taxon>
        <taxon>Hyphomicrobiales</taxon>
        <taxon>Rhizobiaceae</taxon>
        <taxon>Rhizobium/Agrobacterium group</taxon>
        <taxon>Rhizobium</taxon>
    </lineage>
</organism>
<evidence type="ECO:0000256" key="1">
    <source>
        <dbReference type="SAM" id="MobiDB-lite"/>
    </source>
</evidence>
<keyword evidence="3" id="KW-1185">Reference proteome</keyword>